<name>A0A1B1AH40_9PROT</name>
<keyword evidence="2" id="KW-1185">Reference proteome</keyword>
<dbReference type="STRING" id="1759059.ATE48_07995"/>
<accession>A0A1B1AH40</accession>
<protein>
    <submittedName>
        <fullName evidence="1">Uncharacterized protein</fullName>
    </submittedName>
</protein>
<dbReference type="InParanoid" id="A0A1B1AH40"/>
<sequence length="120" mass="13207">MDDRFFLKSRVERTDPDNHLILIFPLGHEMGSALGAEPTTFTGRALEGRDDVSTRRPFEVRAIRTRCRRIGAGMRLLAGTAVAKTDRGSQVTALVSYAAAQAAADKHHQPSNFGLSNLIW</sequence>
<dbReference type="EMBL" id="CP013244">
    <property type="protein sequence ID" value="ANP45867.1"/>
    <property type="molecule type" value="Genomic_DNA"/>
</dbReference>
<gene>
    <name evidence="1" type="ORF">ATE48_07995</name>
</gene>
<evidence type="ECO:0000313" key="1">
    <source>
        <dbReference type="EMBL" id="ANP45867.1"/>
    </source>
</evidence>
<dbReference type="Proteomes" id="UP000092498">
    <property type="component" value="Chromosome"/>
</dbReference>
<organism evidence="1 2">
    <name type="scientific">Candidatus Viadribacter manganicus</name>
    <dbReference type="NCBI Taxonomy" id="1759059"/>
    <lineage>
        <taxon>Bacteria</taxon>
        <taxon>Pseudomonadati</taxon>
        <taxon>Pseudomonadota</taxon>
        <taxon>Alphaproteobacteria</taxon>
        <taxon>Hyphomonadales</taxon>
        <taxon>Hyphomonadaceae</taxon>
        <taxon>Candidatus Viadribacter</taxon>
    </lineage>
</organism>
<dbReference type="AlphaFoldDB" id="A0A1B1AH40"/>
<proteinExistence type="predicted"/>
<evidence type="ECO:0000313" key="2">
    <source>
        <dbReference type="Proteomes" id="UP000092498"/>
    </source>
</evidence>
<dbReference type="KEGG" id="cbot:ATE48_07995"/>
<reference evidence="1 2" key="1">
    <citation type="submission" date="2015-11" db="EMBL/GenBank/DDBJ databases">
        <title>Whole-Genome Sequence of Candidatus Oderbacter manganicum from the National Park Lower Oder Valley, Germany.</title>
        <authorList>
            <person name="Braun B."/>
            <person name="Liere K."/>
            <person name="Szewzyk U."/>
        </authorList>
    </citation>
    <scope>NUCLEOTIDE SEQUENCE [LARGE SCALE GENOMIC DNA]</scope>
    <source>
        <strain evidence="1 2">OTSz_A_272</strain>
    </source>
</reference>